<evidence type="ECO:0000313" key="2">
    <source>
        <dbReference type="Proteomes" id="UP001491552"/>
    </source>
</evidence>
<gene>
    <name evidence="1" type="ORF">WMO66_06285</name>
</gene>
<proteinExistence type="predicted"/>
<organism evidence="1 2">
    <name type="scientific">Faecousia intestinalis</name>
    <dbReference type="NCBI Taxonomy" id="3133167"/>
    <lineage>
        <taxon>Bacteria</taxon>
        <taxon>Bacillati</taxon>
        <taxon>Bacillota</taxon>
        <taxon>Clostridia</taxon>
        <taxon>Eubacteriales</taxon>
        <taxon>Oscillospiraceae</taxon>
        <taxon>Faecousia</taxon>
    </lineage>
</organism>
<dbReference type="Proteomes" id="UP001491552">
    <property type="component" value="Unassembled WGS sequence"/>
</dbReference>
<protein>
    <submittedName>
        <fullName evidence="1">Uncharacterized protein</fullName>
    </submittedName>
</protein>
<name>A0ABV1G6N5_9FIRM</name>
<accession>A0ABV1G6N5</accession>
<comment type="caution">
    <text evidence="1">The sequence shown here is derived from an EMBL/GenBank/DDBJ whole genome shotgun (WGS) entry which is preliminary data.</text>
</comment>
<dbReference type="EMBL" id="JBBMFF010000194">
    <property type="protein sequence ID" value="MEQ2510854.1"/>
    <property type="molecule type" value="Genomic_DNA"/>
</dbReference>
<reference evidence="1 2" key="1">
    <citation type="submission" date="2024-03" db="EMBL/GenBank/DDBJ databases">
        <title>Human intestinal bacterial collection.</title>
        <authorList>
            <person name="Pauvert C."/>
            <person name="Hitch T.C.A."/>
            <person name="Clavel T."/>
        </authorList>
    </citation>
    <scope>NUCLEOTIDE SEQUENCE [LARGE SCALE GENOMIC DNA]</scope>
    <source>
        <strain evidence="1 2">CLA-AA-H192</strain>
    </source>
</reference>
<keyword evidence="2" id="KW-1185">Reference proteome</keyword>
<evidence type="ECO:0000313" key="1">
    <source>
        <dbReference type="EMBL" id="MEQ2510854.1"/>
    </source>
</evidence>
<sequence>MMKEERYHIALDDYEHGVVIRALNDTKTELMNEGKSTDAVDDLIIKVGYAPKKKFKVVERKDCSCRESR</sequence>